<keyword evidence="2" id="KW-1185">Reference proteome</keyword>
<evidence type="ECO:0000313" key="1">
    <source>
        <dbReference type="EMBL" id="MPC73646.1"/>
    </source>
</evidence>
<reference evidence="1 2" key="1">
    <citation type="submission" date="2019-05" db="EMBL/GenBank/DDBJ databases">
        <title>Another draft genome of Portunus trituberculatus and its Hox gene families provides insights of decapod evolution.</title>
        <authorList>
            <person name="Jeong J.-H."/>
            <person name="Song I."/>
            <person name="Kim S."/>
            <person name="Choi T."/>
            <person name="Kim D."/>
            <person name="Ryu S."/>
            <person name="Kim W."/>
        </authorList>
    </citation>
    <scope>NUCLEOTIDE SEQUENCE [LARGE SCALE GENOMIC DNA]</scope>
    <source>
        <tissue evidence="1">Muscle</tissue>
    </source>
</reference>
<proteinExistence type="predicted"/>
<protein>
    <submittedName>
        <fullName evidence="1">Uncharacterized protein</fullName>
    </submittedName>
</protein>
<comment type="caution">
    <text evidence="1">The sequence shown here is derived from an EMBL/GenBank/DDBJ whole genome shotgun (WGS) entry which is preliminary data.</text>
</comment>
<accession>A0A5B7HVC3</accession>
<organism evidence="1 2">
    <name type="scientific">Portunus trituberculatus</name>
    <name type="common">Swimming crab</name>
    <name type="synonym">Neptunus trituberculatus</name>
    <dbReference type="NCBI Taxonomy" id="210409"/>
    <lineage>
        <taxon>Eukaryota</taxon>
        <taxon>Metazoa</taxon>
        <taxon>Ecdysozoa</taxon>
        <taxon>Arthropoda</taxon>
        <taxon>Crustacea</taxon>
        <taxon>Multicrustacea</taxon>
        <taxon>Malacostraca</taxon>
        <taxon>Eumalacostraca</taxon>
        <taxon>Eucarida</taxon>
        <taxon>Decapoda</taxon>
        <taxon>Pleocyemata</taxon>
        <taxon>Brachyura</taxon>
        <taxon>Eubrachyura</taxon>
        <taxon>Portunoidea</taxon>
        <taxon>Portunidae</taxon>
        <taxon>Portuninae</taxon>
        <taxon>Portunus</taxon>
    </lineage>
</organism>
<evidence type="ECO:0000313" key="2">
    <source>
        <dbReference type="Proteomes" id="UP000324222"/>
    </source>
</evidence>
<name>A0A5B7HVC3_PORTR</name>
<sequence>MKKSGHTLPGSCLENGRNTLNLLKQSTCCHCSNFMCLHPNQEHVLLRNILMCMLDNLDNLTYPVRNSMWVHHMSRLSNYHKRREHLDNPWSYEGTP</sequence>
<dbReference type="AlphaFoldDB" id="A0A5B7HVC3"/>
<dbReference type="Proteomes" id="UP000324222">
    <property type="component" value="Unassembled WGS sequence"/>
</dbReference>
<dbReference type="EMBL" id="VSRR010037218">
    <property type="protein sequence ID" value="MPC73646.1"/>
    <property type="molecule type" value="Genomic_DNA"/>
</dbReference>
<gene>
    <name evidence="1" type="ORF">E2C01_067982</name>
</gene>